<evidence type="ECO:0000313" key="1">
    <source>
        <dbReference type="EMBL" id="MXO64839.1"/>
    </source>
</evidence>
<organism evidence="1 2">
    <name type="scientific">Altericroceibacterium endophyticum</name>
    <dbReference type="NCBI Taxonomy" id="1808508"/>
    <lineage>
        <taxon>Bacteria</taxon>
        <taxon>Pseudomonadati</taxon>
        <taxon>Pseudomonadota</taxon>
        <taxon>Alphaproteobacteria</taxon>
        <taxon>Sphingomonadales</taxon>
        <taxon>Erythrobacteraceae</taxon>
        <taxon>Altericroceibacterium</taxon>
    </lineage>
</organism>
<name>A0A6I4T3J1_9SPHN</name>
<dbReference type="Pfam" id="PF05489">
    <property type="entry name" value="Phage_tail_X"/>
    <property type="match status" value="1"/>
</dbReference>
<sequence length="71" mass="7671">MPGDTVISHQGETLDLILWRHRGRTAGLVERTIALNPGLADHGPVLPAGAAITLPEIAPFLPRRETVKLWG</sequence>
<comment type="caution">
    <text evidence="1">The sequence shown here is derived from an EMBL/GenBank/DDBJ whole genome shotgun (WGS) entry which is preliminary data.</text>
</comment>
<accession>A0A6I4T3J1</accession>
<keyword evidence="2" id="KW-1185">Reference proteome</keyword>
<protein>
    <submittedName>
        <fullName evidence="1">Phage tail protein</fullName>
    </submittedName>
</protein>
<dbReference type="Proteomes" id="UP000438476">
    <property type="component" value="Unassembled WGS sequence"/>
</dbReference>
<proteinExistence type="predicted"/>
<dbReference type="RefSeq" id="WP_160735223.1">
    <property type="nucleotide sequence ID" value="NZ_WTYT01000001.1"/>
</dbReference>
<gene>
    <name evidence="1" type="ORF">GRI91_03620</name>
</gene>
<dbReference type="OrthoDB" id="8759063at2"/>
<reference evidence="1 2" key="1">
    <citation type="submission" date="2019-12" db="EMBL/GenBank/DDBJ databases">
        <title>Genomic-based taxomic classification of the family Erythrobacteraceae.</title>
        <authorList>
            <person name="Xu L."/>
        </authorList>
    </citation>
    <scope>NUCLEOTIDE SEQUENCE [LARGE SCALE GENOMIC DNA]</scope>
    <source>
        <strain evidence="1 2">LMG 29518</strain>
    </source>
</reference>
<dbReference type="AlphaFoldDB" id="A0A6I4T3J1"/>
<dbReference type="EMBL" id="WTYT01000001">
    <property type="protein sequence ID" value="MXO64839.1"/>
    <property type="molecule type" value="Genomic_DNA"/>
</dbReference>
<evidence type="ECO:0000313" key="2">
    <source>
        <dbReference type="Proteomes" id="UP000438476"/>
    </source>
</evidence>
<dbReference type="InterPro" id="IPR008861">
    <property type="entry name" value="GpX-like"/>
</dbReference>